<dbReference type="PROSITE" id="PS50192">
    <property type="entry name" value="T_SNARE"/>
    <property type="match status" value="1"/>
</dbReference>
<dbReference type="GO" id="GO:0008270">
    <property type="term" value="F:zinc ion binding"/>
    <property type="evidence" value="ECO:0007669"/>
    <property type="project" value="UniProtKB-KW"/>
</dbReference>
<dbReference type="GO" id="GO:0016020">
    <property type="term" value="C:membrane"/>
    <property type="evidence" value="ECO:0007669"/>
    <property type="project" value="InterPro"/>
</dbReference>
<dbReference type="InterPro" id="IPR013083">
    <property type="entry name" value="Znf_RING/FYVE/PHD"/>
</dbReference>
<keyword evidence="6" id="KW-0677">Repeat</keyword>
<dbReference type="Gene3D" id="3.30.40.10">
    <property type="entry name" value="Zinc/RING finger domain, C3HC4 (zinc finger)"/>
    <property type="match status" value="1"/>
</dbReference>
<dbReference type="InterPro" id="IPR017907">
    <property type="entry name" value="Znf_RING_CS"/>
</dbReference>
<evidence type="ECO:0000313" key="15">
    <source>
        <dbReference type="Proteomes" id="UP000050792"/>
    </source>
</evidence>
<dbReference type="GO" id="GO:0016192">
    <property type="term" value="P:vesicle-mediated transport"/>
    <property type="evidence" value="ECO:0007669"/>
    <property type="project" value="InterPro"/>
</dbReference>
<dbReference type="WBParaSite" id="SRDH1_17510.1">
    <property type="protein sequence ID" value="SRDH1_17510.1"/>
    <property type="gene ID" value="SRDH1_17510"/>
</dbReference>
<keyword evidence="7 10" id="KW-0863">Zinc-finger</keyword>
<evidence type="ECO:0000256" key="5">
    <source>
        <dbReference type="ARBA" id="ARBA00022723"/>
    </source>
</evidence>
<dbReference type="InterPro" id="IPR044066">
    <property type="entry name" value="TRIAD_supradom"/>
</dbReference>
<dbReference type="InterPro" id="IPR031127">
    <property type="entry name" value="E3_UB_ligase_RBR"/>
</dbReference>
<dbReference type="SUPFAM" id="SSF58038">
    <property type="entry name" value="SNARE fusion complex"/>
    <property type="match status" value="1"/>
</dbReference>
<accession>A0AA85EPM6</accession>
<comment type="catalytic activity">
    <reaction evidence="1">
        <text>[E2 ubiquitin-conjugating enzyme]-S-ubiquitinyl-L-cysteine + [acceptor protein]-L-lysine = [E2 ubiquitin-conjugating enzyme]-L-cysteine + [acceptor protein]-N(6)-ubiquitinyl-L-lysine.</text>
        <dbReference type="EC" id="2.3.2.31"/>
    </reaction>
</comment>
<dbReference type="Gene3D" id="1.20.5.110">
    <property type="match status" value="1"/>
</dbReference>
<dbReference type="Pfam" id="PF01485">
    <property type="entry name" value="IBR"/>
    <property type="match status" value="1"/>
</dbReference>
<dbReference type="PROSITE" id="PS51873">
    <property type="entry name" value="TRIAD"/>
    <property type="match status" value="1"/>
</dbReference>
<dbReference type="GO" id="GO:0016567">
    <property type="term" value="P:protein ubiquitination"/>
    <property type="evidence" value="ECO:0007669"/>
    <property type="project" value="InterPro"/>
</dbReference>
<dbReference type="CDD" id="cd15844">
    <property type="entry name" value="SNARE_syntaxin5"/>
    <property type="match status" value="1"/>
</dbReference>
<evidence type="ECO:0000259" key="14">
    <source>
        <dbReference type="PROSITE" id="PS51873"/>
    </source>
</evidence>
<keyword evidence="8" id="KW-0833">Ubl conjugation pathway</keyword>
<dbReference type="Gene3D" id="1.20.120.1750">
    <property type="match status" value="1"/>
</dbReference>
<comment type="similarity">
    <text evidence="2">Belongs to the RBR family. Ariadne subfamily.</text>
</comment>
<keyword evidence="11" id="KW-1133">Transmembrane helix</keyword>
<keyword evidence="11" id="KW-0812">Transmembrane</keyword>
<evidence type="ECO:0000256" key="11">
    <source>
        <dbReference type="SAM" id="Phobius"/>
    </source>
</evidence>
<dbReference type="FunFam" id="1.20.120.1750:FF:000002">
    <property type="entry name" value="RBR-type E3 ubiquitin transferase"/>
    <property type="match status" value="1"/>
</dbReference>
<keyword evidence="5" id="KW-0479">Metal-binding</keyword>
<feature type="domain" description="T-SNARE coiled-coil homology" evidence="13">
    <location>
        <begin position="806"/>
        <end position="868"/>
    </location>
</feature>
<sequence length="898" mass="103118">MALLRSSLLMDEELNDSDISLDDSVHSGENDELVNLLDVPYTTTESREEDSLEYEILHPNQLSQLMSDITKEVEQIIQIPPTYLRLLLAHFKWDKDALMEFYFEHGKADTFAQTGIVDPMDIPVTGSRNLCEKKNEVVCDICFLSTTSSQMFGLSCAHYFCLTCWQRYLKIKIMEESQIDRIYCPSSTCRIIVEDEVVFQMITDQNVRKHFHKLISSSFVLHNRALTWCPGVNCGHAVRCFGPREPYQITCTNCGECFCFACGQPWHDPVRCEQLRTWIKKLENDSGTLGWIAANTKECPKCRATIEKNGGCNHMTCRNVDCKHEFCWMCLDRWEPHGSRWYTCNRYDDSAAKLAREAQASSRLSLDRYLFYSNRYLNHMQSLKFEARLYETVQSKMETMQSHGTSWIDVKFFKKLVEILCRCRRTLMYTYAFAYFLKKNNHSLIFESNQSDLEQSTEQLSEYLDRDLSNINLNELKQKMQDKARYCESRRNVLLDHVEGLGLSIRLVPDCNRTMIGAFDRTGEFRACTQSLHDRLLSGRLRLKPPHPKYLHSADNTYTANLIAKSKQMSEELKMTVSKMTKLKILFQDPSHSSPEVLSKLIEVIQYDIMDLNKTKLQLKTSISEVKEHSTAGVQHLKHIDLIVIGLEYHLSFLVSEFRVVLEEHKTSLSVDSKKLDANIQMNNDQNPFAECTSYSSIMKANKLSPINPTSDNSIPNTHPINDQLQGNKNLQYSSNLPNSAISLVASIPNSYSTSSLPPVMPISKLNGTPIVNRSEVYNSSQAETTNRTAEQLQIFASNPHVSLIDQEVRQRDAAIRRVESTIVQLGEIYQQFSTLVQEQNDLVLRIDSQTDNVEMNISEAHAQLLVFMRRISAQRGLLIKAFITLILCFVVFAWIVK</sequence>
<reference evidence="15" key="1">
    <citation type="submission" date="2022-06" db="EMBL/GenBank/DDBJ databases">
        <authorList>
            <person name="Berger JAMES D."/>
            <person name="Berger JAMES D."/>
        </authorList>
    </citation>
    <scope>NUCLEOTIDE SEQUENCE [LARGE SCALE GENOMIC DNA]</scope>
</reference>
<dbReference type="InterPro" id="IPR002867">
    <property type="entry name" value="IBR_dom"/>
</dbReference>
<dbReference type="SMART" id="SM00647">
    <property type="entry name" value="IBR"/>
    <property type="match status" value="2"/>
</dbReference>
<evidence type="ECO:0000256" key="1">
    <source>
        <dbReference type="ARBA" id="ARBA00001798"/>
    </source>
</evidence>
<dbReference type="InterPro" id="IPR000727">
    <property type="entry name" value="T_SNARE_dom"/>
</dbReference>
<keyword evidence="15" id="KW-1185">Reference proteome</keyword>
<dbReference type="CDD" id="cd20343">
    <property type="entry name" value="BRcat_RBR_HHARI-like"/>
    <property type="match status" value="1"/>
</dbReference>
<evidence type="ECO:0000256" key="10">
    <source>
        <dbReference type="PROSITE-ProRule" id="PRU00175"/>
    </source>
</evidence>
<dbReference type="SUPFAM" id="SSF47661">
    <property type="entry name" value="t-snare proteins"/>
    <property type="match status" value="1"/>
</dbReference>
<proteinExistence type="inferred from homology"/>
<dbReference type="InterPro" id="IPR010989">
    <property type="entry name" value="SNARE"/>
</dbReference>
<dbReference type="EC" id="2.3.2.31" evidence="3"/>
<evidence type="ECO:0000256" key="9">
    <source>
        <dbReference type="ARBA" id="ARBA00022833"/>
    </source>
</evidence>
<dbReference type="InterPro" id="IPR045840">
    <property type="entry name" value="Ariadne"/>
</dbReference>
<dbReference type="SUPFAM" id="SSF57850">
    <property type="entry name" value="RING/U-box"/>
    <property type="match status" value="3"/>
</dbReference>
<dbReference type="Pfam" id="PF19422">
    <property type="entry name" value="Ariadne"/>
    <property type="match status" value="1"/>
</dbReference>
<keyword evidence="11" id="KW-0472">Membrane</keyword>
<protein>
    <recommendedName>
        <fullName evidence="3">RBR-type E3 ubiquitin transferase</fullName>
        <ecNumber evidence="3">2.3.2.31</ecNumber>
    </recommendedName>
</protein>
<dbReference type="PROSITE" id="PS00518">
    <property type="entry name" value="ZF_RING_1"/>
    <property type="match status" value="1"/>
</dbReference>
<evidence type="ECO:0000256" key="8">
    <source>
        <dbReference type="ARBA" id="ARBA00022786"/>
    </source>
</evidence>
<evidence type="ECO:0000256" key="6">
    <source>
        <dbReference type="ARBA" id="ARBA00022737"/>
    </source>
</evidence>
<dbReference type="GO" id="GO:0061630">
    <property type="term" value="F:ubiquitin protein ligase activity"/>
    <property type="evidence" value="ECO:0007669"/>
    <property type="project" value="UniProtKB-EC"/>
</dbReference>
<evidence type="ECO:0000313" key="16">
    <source>
        <dbReference type="WBParaSite" id="SRDH1_17510.1"/>
    </source>
</evidence>
<feature type="domain" description="RING-type" evidence="12">
    <location>
        <begin position="139"/>
        <end position="185"/>
    </location>
</feature>
<keyword evidence="9" id="KW-0862">Zinc</keyword>
<organism evidence="15 16">
    <name type="scientific">Schistosoma rodhaini</name>
    <dbReference type="NCBI Taxonomy" id="6188"/>
    <lineage>
        <taxon>Eukaryota</taxon>
        <taxon>Metazoa</taxon>
        <taxon>Spiralia</taxon>
        <taxon>Lophotrochozoa</taxon>
        <taxon>Platyhelminthes</taxon>
        <taxon>Trematoda</taxon>
        <taxon>Digenea</taxon>
        <taxon>Strigeidida</taxon>
        <taxon>Schistosomatoidea</taxon>
        <taxon>Schistosomatidae</taxon>
        <taxon>Schistosoma</taxon>
    </lineage>
</organism>
<dbReference type="CDD" id="cd20356">
    <property type="entry name" value="Rcat_RBR_HHARI-like"/>
    <property type="match status" value="1"/>
</dbReference>
<dbReference type="FunFam" id="3.30.40.10:FF:000019">
    <property type="entry name" value="RBR-type E3 ubiquitin transferase"/>
    <property type="match status" value="1"/>
</dbReference>
<evidence type="ECO:0000259" key="13">
    <source>
        <dbReference type="PROSITE" id="PS50192"/>
    </source>
</evidence>
<evidence type="ECO:0000256" key="2">
    <source>
        <dbReference type="ARBA" id="ARBA00005884"/>
    </source>
</evidence>
<dbReference type="PROSITE" id="PS50089">
    <property type="entry name" value="ZF_RING_2"/>
    <property type="match status" value="1"/>
</dbReference>
<evidence type="ECO:0000259" key="12">
    <source>
        <dbReference type="PROSITE" id="PS50089"/>
    </source>
</evidence>
<evidence type="ECO:0000256" key="4">
    <source>
        <dbReference type="ARBA" id="ARBA00022679"/>
    </source>
</evidence>
<dbReference type="Proteomes" id="UP000050792">
    <property type="component" value="Unassembled WGS sequence"/>
</dbReference>
<evidence type="ECO:0000256" key="7">
    <source>
        <dbReference type="ARBA" id="ARBA00022771"/>
    </source>
</evidence>
<evidence type="ECO:0000256" key="3">
    <source>
        <dbReference type="ARBA" id="ARBA00012251"/>
    </source>
</evidence>
<reference evidence="16" key="2">
    <citation type="submission" date="2023-11" db="UniProtKB">
        <authorList>
            <consortium name="WormBaseParasite"/>
        </authorList>
    </citation>
    <scope>IDENTIFICATION</scope>
</reference>
<dbReference type="Pfam" id="PF22191">
    <property type="entry name" value="IBR_1"/>
    <property type="match status" value="1"/>
</dbReference>
<dbReference type="SMART" id="SM00397">
    <property type="entry name" value="t_SNARE"/>
    <property type="match status" value="1"/>
</dbReference>
<keyword evidence="4" id="KW-0808">Transferase</keyword>
<dbReference type="InterPro" id="IPR001841">
    <property type="entry name" value="Znf_RING"/>
</dbReference>
<feature type="domain" description="RING-type" evidence="14">
    <location>
        <begin position="135"/>
        <end position="348"/>
    </location>
</feature>
<dbReference type="PANTHER" id="PTHR11685">
    <property type="entry name" value="RBR FAMILY RING FINGER AND IBR DOMAIN-CONTAINING"/>
    <property type="match status" value="1"/>
</dbReference>
<dbReference type="Pfam" id="PF21235">
    <property type="entry name" value="UBA_ARI1"/>
    <property type="match status" value="1"/>
</dbReference>
<dbReference type="AlphaFoldDB" id="A0AA85EPM6"/>
<name>A0AA85EPM6_9TREM</name>
<feature type="transmembrane region" description="Helical" evidence="11">
    <location>
        <begin position="878"/>
        <end position="897"/>
    </location>
</feature>
<dbReference type="InterPro" id="IPR048962">
    <property type="entry name" value="ARIH1-like_UBL"/>
</dbReference>